<dbReference type="Proteomes" id="UP001497482">
    <property type="component" value="Chromosome 3"/>
</dbReference>
<reference evidence="6 7" key="1">
    <citation type="submission" date="2024-04" db="EMBL/GenBank/DDBJ databases">
        <authorList>
            <person name="Waldvogel A.-M."/>
            <person name="Schoenle A."/>
        </authorList>
    </citation>
    <scope>NUCLEOTIDE SEQUENCE [LARGE SCALE GENOMIC DNA]</scope>
</reference>
<sequence length="168" mass="19162">MNLFNITAHVMGRFGSTIASVADVNGDGLRDVAVGAPLENQNRGAVRGRSPQIHHRHRGTFRPQSSRGRSPQIHHRHRGTFRPQSSRGRSPQIHHRHRGTLRPQSSRGRSPQIHHRHRGTFRLQSKPRKHRLREGGGEGVEVEQFSIRDDLIEGQRSSLRVQEHRHST</sequence>
<name>A0AAV2LNT1_KNICA</name>
<dbReference type="PANTHER" id="PTHR23220:SF84">
    <property type="entry name" value="INTEGRIN ALPHA-L"/>
    <property type="match status" value="1"/>
</dbReference>
<accession>A0AAV2LNT1</accession>
<keyword evidence="2" id="KW-0677">Repeat</keyword>
<dbReference type="Gene3D" id="2.130.10.130">
    <property type="entry name" value="Integrin alpha, N-terminal"/>
    <property type="match status" value="1"/>
</dbReference>
<dbReference type="GO" id="GO:0007160">
    <property type="term" value="P:cell-matrix adhesion"/>
    <property type="evidence" value="ECO:0007669"/>
    <property type="project" value="TreeGrafter"/>
</dbReference>
<evidence type="ECO:0000313" key="6">
    <source>
        <dbReference type="EMBL" id="CAL1602209.1"/>
    </source>
</evidence>
<dbReference type="InterPro" id="IPR028994">
    <property type="entry name" value="Integrin_alpha_N"/>
</dbReference>
<evidence type="ECO:0000256" key="5">
    <source>
        <dbReference type="SAM" id="MobiDB-lite"/>
    </source>
</evidence>
<dbReference type="EMBL" id="OZ035825">
    <property type="protein sequence ID" value="CAL1602209.1"/>
    <property type="molecule type" value="Genomic_DNA"/>
</dbReference>
<organism evidence="6 7">
    <name type="scientific">Knipowitschia caucasica</name>
    <name type="common">Caucasian dwarf goby</name>
    <name type="synonym">Pomatoschistus caucasicus</name>
    <dbReference type="NCBI Taxonomy" id="637954"/>
    <lineage>
        <taxon>Eukaryota</taxon>
        <taxon>Metazoa</taxon>
        <taxon>Chordata</taxon>
        <taxon>Craniata</taxon>
        <taxon>Vertebrata</taxon>
        <taxon>Euteleostomi</taxon>
        <taxon>Actinopterygii</taxon>
        <taxon>Neopterygii</taxon>
        <taxon>Teleostei</taxon>
        <taxon>Neoteleostei</taxon>
        <taxon>Acanthomorphata</taxon>
        <taxon>Gobiaria</taxon>
        <taxon>Gobiiformes</taxon>
        <taxon>Gobioidei</taxon>
        <taxon>Gobiidae</taxon>
        <taxon>Gobiinae</taxon>
        <taxon>Knipowitschia</taxon>
    </lineage>
</organism>
<evidence type="ECO:0000313" key="7">
    <source>
        <dbReference type="Proteomes" id="UP001497482"/>
    </source>
</evidence>
<dbReference type="Pfam" id="PF01839">
    <property type="entry name" value="FG-GAP"/>
    <property type="match status" value="1"/>
</dbReference>
<evidence type="ECO:0000256" key="3">
    <source>
        <dbReference type="ARBA" id="ARBA00023180"/>
    </source>
</evidence>
<dbReference type="GO" id="GO:0098609">
    <property type="term" value="P:cell-cell adhesion"/>
    <property type="evidence" value="ECO:0007669"/>
    <property type="project" value="TreeGrafter"/>
</dbReference>
<dbReference type="PROSITE" id="PS51470">
    <property type="entry name" value="FG_GAP"/>
    <property type="match status" value="1"/>
</dbReference>
<dbReference type="InterPro" id="IPR013517">
    <property type="entry name" value="FG-GAP"/>
</dbReference>
<evidence type="ECO:0000256" key="2">
    <source>
        <dbReference type="ARBA" id="ARBA00022737"/>
    </source>
</evidence>
<protein>
    <submittedName>
        <fullName evidence="6">Uncharacterized protein</fullName>
    </submittedName>
</protein>
<dbReference type="SUPFAM" id="SSF69318">
    <property type="entry name" value="Integrin alpha N-terminal domain"/>
    <property type="match status" value="1"/>
</dbReference>
<keyword evidence="3" id="KW-0325">Glycoprotein</keyword>
<dbReference type="GO" id="GO:0008305">
    <property type="term" value="C:integrin complex"/>
    <property type="evidence" value="ECO:0007669"/>
    <property type="project" value="TreeGrafter"/>
</dbReference>
<gene>
    <name evidence="6" type="ORF">KC01_LOCUS30014</name>
</gene>
<dbReference type="AlphaFoldDB" id="A0AAV2LNT1"/>
<keyword evidence="7" id="KW-1185">Reference proteome</keyword>
<dbReference type="InterPro" id="IPR013519">
    <property type="entry name" value="Int_alpha_beta-p"/>
</dbReference>
<feature type="region of interest" description="Disordered" evidence="5">
    <location>
        <begin position="40"/>
        <end position="119"/>
    </location>
</feature>
<dbReference type="PANTHER" id="PTHR23220">
    <property type="entry name" value="INTEGRIN ALPHA"/>
    <property type="match status" value="1"/>
</dbReference>
<dbReference type="GO" id="GO:0007229">
    <property type="term" value="P:integrin-mediated signaling pathway"/>
    <property type="evidence" value="ECO:0007669"/>
    <property type="project" value="TreeGrafter"/>
</dbReference>
<feature type="repeat" description="FG-GAP" evidence="4">
    <location>
        <begin position="1"/>
        <end position="58"/>
    </location>
</feature>
<dbReference type="GO" id="GO:0009897">
    <property type="term" value="C:external side of plasma membrane"/>
    <property type="evidence" value="ECO:0007669"/>
    <property type="project" value="TreeGrafter"/>
</dbReference>
<evidence type="ECO:0000256" key="4">
    <source>
        <dbReference type="PROSITE-ProRule" id="PRU00803"/>
    </source>
</evidence>
<proteinExistence type="predicted"/>
<dbReference type="GO" id="GO:0005178">
    <property type="term" value="F:integrin binding"/>
    <property type="evidence" value="ECO:0007669"/>
    <property type="project" value="TreeGrafter"/>
</dbReference>
<dbReference type="GO" id="GO:0033627">
    <property type="term" value="P:cell adhesion mediated by integrin"/>
    <property type="evidence" value="ECO:0007669"/>
    <property type="project" value="TreeGrafter"/>
</dbReference>
<keyword evidence="1" id="KW-0732">Signal</keyword>
<evidence type="ECO:0000256" key="1">
    <source>
        <dbReference type="ARBA" id="ARBA00022729"/>
    </source>
</evidence>
<dbReference type="SMART" id="SM00191">
    <property type="entry name" value="Int_alpha"/>
    <property type="match status" value="1"/>
</dbReference>